<evidence type="ECO:0000259" key="14">
    <source>
        <dbReference type="PROSITE" id="PS50011"/>
    </source>
</evidence>
<keyword evidence="6 13" id="KW-0812">Transmembrane</keyword>
<evidence type="ECO:0000256" key="12">
    <source>
        <dbReference type="SAM" id="MobiDB-lite"/>
    </source>
</evidence>
<dbReference type="InterPro" id="IPR052451">
    <property type="entry name" value="Ser/Thr_kinase-like"/>
</dbReference>
<dbReference type="InterPro" id="IPR013210">
    <property type="entry name" value="LRR_N_plant-typ"/>
</dbReference>
<name>A0AAD8HFT2_9APIA</name>
<dbReference type="Pfam" id="PF07714">
    <property type="entry name" value="PK_Tyr_Ser-Thr"/>
    <property type="match status" value="1"/>
</dbReference>
<feature type="compositionally biased region" description="Polar residues" evidence="12">
    <location>
        <begin position="966"/>
        <end position="986"/>
    </location>
</feature>
<dbReference type="PROSITE" id="PS50011">
    <property type="entry name" value="PROTEIN_KINASE_DOM"/>
    <property type="match status" value="1"/>
</dbReference>
<evidence type="ECO:0000313" key="15">
    <source>
        <dbReference type="EMBL" id="KAK1365549.1"/>
    </source>
</evidence>
<evidence type="ECO:0000256" key="5">
    <source>
        <dbReference type="ARBA" id="ARBA00022614"/>
    </source>
</evidence>
<evidence type="ECO:0000256" key="1">
    <source>
        <dbReference type="ARBA" id="ARBA00002501"/>
    </source>
</evidence>
<dbReference type="SUPFAM" id="SSF56112">
    <property type="entry name" value="Protein kinase-like (PK-like)"/>
    <property type="match status" value="1"/>
</dbReference>
<dbReference type="PANTHER" id="PTHR48008">
    <property type="entry name" value="LEUCINE-RICH REPEAT RECEPTOR-LIKE PROTEIN KINASE IMK3-RELATED"/>
    <property type="match status" value="1"/>
</dbReference>
<keyword evidence="15" id="KW-0418">Kinase</keyword>
<keyword evidence="15" id="KW-0675">Receptor</keyword>
<dbReference type="GO" id="GO:0051707">
    <property type="term" value="P:response to other organism"/>
    <property type="evidence" value="ECO:0007669"/>
    <property type="project" value="UniProtKB-ARBA"/>
</dbReference>
<feature type="region of interest" description="Disordered" evidence="12">
    <location>
        <begin position="585"/>
        <end position="604"/>
    </location>
</feature>
<dbReference type="PANTHER" id="PTHR48008:SF2">
    <property type="entry name" value="PROBABLY INACTIVE LEUCINE-RICH REPEAT RECEPTOR-LIKE PROTEIN KINASE IMK2"/>
    <property type="match status" value="1"/>
</dbReference>
<evidence type="ECO:0000313" key="16">
    <source>
        <dbReference type="Proteomes" id="UP001237642"/>
    </source>
</evidence>
<keyword evidence="8" id="KW-0677">Repeat</keyword>
<evidence type="ECO:0000256" key="11">
    <source>
        <dbReference type="ARBA" id="ARBA00023180"/>
    </source>
</evidence>
<dbReference type="InterPro" id="IPR003591">
    <property type="entry name" value="Leu-rich_rpt_typical-subtyp"/>
</dbReference>
<gene>
    <name evidence="15" type="ORF">POM88_041110</name>
</gene>
<dbReference type="FunFam" id="3.80.10.10:FF:000129">
    <property type="entry name" value="Leucine-rich repeat receptor-like kinase"/>
    <property type="match status" value="1"/>
</dbReference>
<evidence type="ECO:0000256" key="9">
    <source>
        <dbReference type="ARBA" id="ARBA00022989"/>
    </source>
</evidence>
<dbReference type="GO" id="GO:0006952">
    <property type="term" value="P:defense response"/>
    <property type="evidence" value="ECO:0007669"/>
    <property type="project" value="UniProtKB-ARBA"/>
</dbReference>
<evidence type="ECO:0000256" key="2">
    <source>
        <dbReference type="ARBA" id="ARBA00004141"/>
    </source>
</evidence>
<dbReference type="Pfam" id="PF13855">
    <property type="entry name" value="LRR_8"/>
    <property type="match status" value="3"/>
</dbReference>
<comment type="caution">
    <text evidence="15">The sequence shown here is derived from an EMBL/GenBank/DDBJ whole genome shotgun (WGS) entry which is preliminary data.</text>
</comment>
<dbReference type="GO" id="GO:0005783">
    <property type="term" value="C:endoplasmic reticulum"/>
    <property type="evidence" value="ECO:0007669"/>
    <property type="project" value="UniProtKB-ARBA"/>
</dbReference>
<sequence length="986" mass="106607">MASNPQPGNLPTVMIQPTTTGVSVDSLPPSATPGIRAFFINISETVRHRLADCRPWSELVDRSAFSKPESTSDATTRIRKNYTYFRVNYLFLIAIVMAFSLVTHPISLILLLGLLASWIFLYLFRPSDPPLVIYGRTYSERETLGILVIATIAVIFLTSVGYVLTSALMVGLAIVSAHGAFRVPDDLFLDEQDSAAKSGDGLIVAQEDYQALKAIKHELIDFKGVLRSWNGTRNGACSGTWQGIKCFNGQVIAIQLPFKGLGGRISQQIGQLQALRRLSIHDNFLGGPVPNSLGFLPDLRGVHLFNNRLSGSVPASIGNCPSLQNLDLSNNQLVGTIPPSLVNSTRIYRLNLSYNAISGSIPNSFTYFPSLTFLALQHNNLSGSIPDTWGLNTNYSYQLQSLTLDHNLISGKIPSSLSKLDSLEQLSLSHNQIVGTIPDDLGSLTKLQLLDLSNNAINGSFPVSFSYLTALVSLNLKGNHLKNEIPEVVSILRNLTVLNLKNNEFGGDIPASIGNLSSIVQLDLSDNIFSGEIPNSISNLPNLTSFDVSNNHLSGEVPSKLLDKFNSTSFVGNIELCGFSPTTQCPSPPSLPSPSLSQASKHRKSKGRKIKDIILIAAGALLIILIVLSCILGCCLIMKKSKSRDSKTAGPADAKSVPAMGTKRESGDISGKLVHFDGPFVFAADDLLSATADIIGKSTYGTAYKATLEDNNQVVVKRLREKIAKGQKEFEAEVVALGKLRHQNILALRAYYMGPKGEKLLVFDYMSNGSLASFLHARGPDTEIGWPTRMSIAMGITRGLCFLHSKENIIHGNLTSSNILLDENNNPAIADVGLSRLMTTAANINVIATAGTQGYSAPELLKFKNVTKKTDVYSVGVIILELLTGKSPSDGTGVVDLPQWVSSILKEEWTNEVFDLELMGDTSDVNDELLNTLKLAMHCVDPSPAARPEAEKVLQKLEEIKPQLAGPSSTATTVNEHGSEVPTETE</sequence>
<accession>A0AAD8HFT2</accession>
<dbReference type="FunFam" id="3.80.10.10:FF:000095">
    <property type="entry name" value="LRR receptor-like serine/threonine-protein kinase GSO1"/>
    <property type="match status" value="1"/>
</dbReference>
<dbReference type="Pfam" id="PF08263">
    <property type="entry name" value="LRRNT_2"/>
    <property type="match status" value="1"/>
</dbReference>
<keyword evidence="10 13" id="KW-0472">Membrane</keyword>
<keyword evidence="5" id="KW-0433">Leucine-rich repeat</keyword>
<reference evidence="15" key="2">
    <citation type="submission" date="2023-05" db="EMBL/GenBank/DDBJ databases">
        <authorList>
            <person name="Schelkunov M.I."/>
        </authorList>
    </citation>
    <scope>NUCLEOTIDE SEQUENCE</scope>
    <source>
        <strain evidence="15">Hsosn_3</strain>
        <tissue evidence="15">Leaf</tissue>
    </source>
</reference>
<dbReference type="GO" id="GO:0004672">
    <property type="term" value="F:protein kinase activity"/>
    <property type="evidence" value="ECO:0007669"/>
    <property type="project" value="InterPro"/>
</dbReference>
<dbReference type="SUPFAM" id="SSF52058">
    <property type="entry name" value="L domain-like"/>
    <property type="match status" value="1"/>
</dbReference>
<proteinExistence type="inferred from homology"/>
<dbReference type="InterPro" id="IPR011009">
    <property type="entry name" value="Kinase-like_dom_sf"/>
</dbReference>
<feature type="region of interest" description="Disordered" evidence="12">
    <location>
        <begin position="644"/>
        <end position="663"/>
    </location>
</feature>
<protein>
    <submittedName>
        <fullName evidence="15">Leucine-rich repeat receptor-like protein kinase IMK2</fullName>
    </submittedName>
</protein>
<evidence type="ECO:0000256" key="4">
    <source>
        <dbReference type="ARBA" id="ARBA00006483"/>
    </source>
</evidence>
<dbReference type="Pfam" id="PF00560">
    <property type="entry name" value="LRR_1"/>
    <property type="match status" value="1"/>
</dbReference>
<comment type="subcellular location">
    <subcellularLocation>
        <location evidence="2">Membrane</location>
        <topology evidence="2">Multi-pass membrane protein</topology>
    </subcellularLocation>
    <subcellularLocation>
        <location evidence="3">Membrane</location>
        <topology evidence="3">Single-pass membrane protein</topology>
    </subcellularLocation>
</comment>
<dbReference type="Gene3D" id="3.30.200.20">
    <property type="entry name" value="Phosphorylase Kinase, domain 1"/>
    <property type="match status" value="1"/>
</dbReference>
<comment type="function">
    <text evidence="1">May be involved in both secretory and endocytic intracellular trafficking in the endosomal/prevacuolar compartments.</text>
</comment>
<dbReference type="GO" id="GO:0016020">
    <property type="term" value="C:membrane"/>
    <property type="evidence" value="ECO:0007669"/>
    <property type="project" value="UniProtKB-SubCell"/>
</dbReference>
<dbReference type="Pfam" id="PF03208">
    <property type="entry name" value="PRA1"/>
    <property type="match status" value="1"/>
</dbReference>
<dbReference type="GO" id="GO:0005524">
    <property type="term" value="F:ATP binding"/>
    <property type="evidence" value="ECO:0007669"/>
    <property type="project" value="InterPro"/>
</dbReference>
<evidence type="ECO:0000256" key="3">
    <source>
        <dbReference type="ARBA" id="ARBA00004167"/>
    </source>
</evidence>
<dbReference type="AlphaFoldDB" id="A0AAD8HFT2"/>
<dbReference type="InterPro" id="IPR004895">
    <property type="entry name" value="Prenylated_rab_accept_PRA1"/>
</dbReference>
<feature type="transmembrane region" description="Helical" evidence="13">
    <location>
        <begin position="144"/>
        <end position="175"/>
    </location>
</feature>
<dbReference type="CDD" id="cd14066">
    <property type="entry name" value="STKc_IRAK"/>
    <property type="match status" value="1"/>
</dbReference>
<feature type="transmembrane region" description="Helical" evidence="13">
    <location>
        <begin position="613"/>
        <end position="638"/>
    </location>
</feature>
<keyword evidence="7" id="KW-0732">Signal</keyword>
<dbReference type="InterPro" id="IPR032675">
    <property type="entry name" value="LRR_dom_sf"/>
</dbReference>
<keyword evidence="16" id="KW-1185">Reference proteome</keyword>
<dbReference type="InterPro" id="IPR000719">
    <property type="entry name" value="Prot_kinase_dom"/>
</dbReference>
<evidence type="ECO:0000256" key="8">
    <source>
        <dbReference type="ARBA" id="ARBA00022737"/>
    </source>
</evidence>
<dbReference type="GO" id="GO:0016192">
    <property type="term" value="P:vesicle-mediated transport"/>
    <property type="evidence" value="ECO:0007669"/>
    <property type="project" value="UniProtKB-ARBA"/>
</dbReference>
<feature type="transmembrane region" description="Helical" evidence="13">
    <location>
        <begin position="108"/>
        <end position="124"/>
    </location>
</feature>
<dbReference type="SMART" id="SM00369">
    <property type="entry name" value="LRR_TYP"/>
    <property type="match status" value="8"/>
</dbReference>
<feature type="region of interest" description="Disordered" evidence="12">
    <location>
        <begin position="961"/>
        <end position="986"/>
    </location>
</feature>
<feature type="transmembrane region" description="Helical" evidence="13">
    <location>
        <begin position="84"/>
        <end position="102"/>
    </location>
</feature>
<keyword evidence="15" id="KW-0808">Transferase</keyword>
<dbReference type="Gene3D" id="3.80.10.10">
    <property type="entry name" value="Ribonuclease Inhibitor"/>
    <property type="match status" value="2"/>
</dbReference>
<reference evidence="15" key="1">
    <citation type="submission" date="2023-02" db="EMBL/GenBank/DDBJ databases">
        <title>Genome of toxic invasive species Heracleum sosnowskyi carries increased number of genes despite the absence of recent whole-genome duplications.</title>
        <authorList>
            <person name="Schelkunov M."/>
            <person name="Shtratnikova V."/>
            <person name="Makarenko M."/>
            <person name="Klepikova A."/>
            <person name="Omelchenko D."/>
            <person name="Novikova G."/>
            <person name="Obukhova E."/>
            <person name="Bogdanov V."/>
            <person name="Penin A."/>
            <person name="Logacheva M."/>
        </authorList>
    </citation>
    <scope>NUCLEOTIDE SEQUENCE</scope>
    <source>
        <strain evidence="15">Hsosn_3</strain>
        <tissue evidence="15">Leaf</tissue>
    </source>
</reference>
<dbReference type="FunFam" id="1.10.510.10:FF:000095">
    <property type="entry name" value="protein STRUBBELIG-RECEPTOR FAMILY 8"/>
    <property type="match status" value="1"/>
</dbReference>
<dbReference type="Gene3D" id="1.10.510.10">
    <property type="entry name" value="Transferase(Phosphotransferase) domain 1"/>
    <property type="match status" value="1"/>
</dbReference>
<dbReference type="EMBL" id="JAUIZM010000009">
    <property type="protein sequence ID" value="KAK1365549.1"/>
    <property type="molecule type" value="Genomic_DNA"/>
</dbReference>
<evidence type="ECO:0000256" key="6">
    <source>
        <dbReference type="ARBA" id="ARBA00022692"/>
    </source>
</evidence>
<feature type="domain" description="Protein kinase" evidence="14">
    <location>
        <begin position="689"/>
        <end position="964"/>
    </location>
</feature>
<evidence type="ECO:0000256" key="7">
    <source>
        <dbReference type="ARBA" id="ARBA00022729"/>
    </source>
</evidence>
<dbReference type="FunFam" id="3.80.10.10:FF:000041">
    <property type="entry name" value="LRR receptor-like serine/threonine-protein kinase ERECTA"/>
    <property type="match status" value="1"/>
</dbReference>
<dbReference type="PRINTS" id="PR00019">
    <property type="entry name" value="LEURICHRPT"/>
</dbReference>
<dbReference type="InterPro" id="IPR001611">
    <property type="entry name" value="Leu-rich_rpt"/>
</dbReference>
<dbReference type="InterPro" id="IPR001245">
    <property type="entry name" value="Ser-Thr/Tyr_kinase_cat_dom"/>
</dbReference>
<dbReference type="Proteomes" id="UP001237642">
    <property type="component" value="Unassembled WGS sequence"/>
</dbReference>
<keyword evidence="9 13" id="KW-1133">Transmembrane helix</keyword>
<comment type="similarity">
    <text evidence="4">Belongs to the PRA1 family.</text>
</comment>
<keyword evidence="11" id="KW-0325">Glycoprotein</keyword>
<evidence type="ECO:0000256" key="13">
    <source>
        <dbReference type="SAM" id="Phobius"/>
    </source>
</evidence>
<organism evidence="15 16">
    <name type="scientific">Heracleum sosnowskyi</name>
    <dbReference type="NCBI Taxonomy" id="360622"/>
    <lineage>
        <taxon>Eukaryota</taxon>
        <taxon>Viridiplantae</taxon>
        <taxon>Streptophyta</taxon>
        <taxon>Embryophyta</taxon>
        <taxon>Tracheophyta</taxon>
        <taxon>Spermatophyta</taxon>
        <taxon>Magnoliopsida</taxon>
        <taxon>eudicotyledons</taxon>
        <taxon>Gunneridae</taxon>
        <taxon>Pentapetalae</taxon>
        <taxon>asterids</taxon>
        <taxon>campanulids</taxon>
        <taxon>Apiales</taxon>
        <taxon>Apiaceae</taxon>
        <taxon>Apioideae</taxon>
        <taxon>apioid superclade</taxon>
        <taxon>Tordylieae</taxon>
        <taxon>Tordyliinae</taxon>
        <taxon>Heracleum</taxon>
    </lineage>
</organism>
<evidence type="ECO:0000256" key="10">
    <source>
        <dbReference type="ARBA" id="ARBA00023136"/>
    </source>
</evidence>